<evidence type="ECO:0000256" key="2">
    <source>
        <dbReference type="SAM" id="Phobius"/>
    </source>
</evidence>
<feature type="transmembrane region" description="Helical" evidence="2">
    <location>
        <begin position="78"/>
        <end position="100"/>
    </location>
</feature>
<proteinExistence type="predicted"/>
<name>A0A679I8R8_9RHOO</name>
<dbReference type="Gene3D" id="3.10.450.240">
    <property type="match status" value="1"/>
</dbReference>
<organism evidence="4 5">
    <name type="scientific">Fluviibacter phosphoraccumulans</name>
    <dbReference type="NCBI Taxonomy" id="1751046"/>
    <lineage>
        <taxon>Bacteria</taxon>
        <taxon>Pseudomonadati</taxon>
        <taxon>Pseudomonadota</taxon>
        <taxon>Betaproteobacteria</taxon>
        <taxon>Rhodocyclales</taxon>
        <taxon>Fluviibacteraceae</taxon>
        <taxon>Fluviibacter</taxon>
    </lineage>
</organism>
<dbReference type="InterPro" id="IPR032710">
    <property type="entry name" value="NTF2-like_dom_sf"/>
</dbReference>
<dbReference type="Proteomes" id="UP000463961">
    <property type="component" value="Chromosome"/>
</dbReference>
<dbReference type="SMART" id="SM00978">
    <property type="entry name" value="Tim44"/>
    <property type="match status" value="1"/>
</dbReference>
<dbReference type="RefSeq" id="WP_162050025.1">
    <property type="nucleotide sequence ID" value="NZ_AP019011.1"/>
</dbReference>
<keyword evidence="2" id="KW-1133">Transmembrane helix</keyword>
<dbReference type="InterPro" id="IPR007379">
    <property type="entry name" value="Tim44-like_dom"/>
</dbReference>
<dbReference type="OrthoDB" id="5297955at2"/>
<dbReference type="SUPFAM" id="SSF54427">
    <property type="entry name" value="NTF2-like"/>
    <property type="match status" value="1"/>
</dbReference>
<accession>A0A679I8R8</accession>
<evidence type="ECO:0000256" key="1">
    <source>
        <dbReference type="SAM" id="MobiDB-lite"/>
    </source>
</evidence>
<feature type="signal peptide" evidence="3">
    <location>
        <begin position="1"/>
        <end position="24"/>
    </location>
</feature>
<dbReference type="Pfam" id="PF04280">
    <property type="entry name" value="Tim44"/>
    <property type="match status" value="1"/>
</dbReference>
<feature type="chain" id="PRO_5043388915" evidence="3">
    <location>
        <begin position="25"/>
        <end position="289"/>
    </location>
</feature>
<dbReference type="PANTHER" id="PTHR41542:SF1">
    <property type="entry name" value="BLL5807 PROTEIN"/>
    <property type="match status" value="1"/>
</dbReference>
<sequence length="289" mass="30173">MKRLALFAAALAVGLTMAVGNAEAARVGGGKSFGMQRQMAPVSKPATTASPQTAAPASAATAKAPAAATPAAQPKRSWMGPLAGLAAGLGLAALASHFGFGEELANMMMFALIAFAVMAVIGYFLRKRATHQQASMAGAGAPYNAPASMYQANESSGGSNATASKIPANFDADGFIRNAKVGFIRLQAAHDAGDLADIREFTSPEMFAEIRMDLEQRQGAAQKTDIVSLNAEILDVEHEAQRYVVSVRFNGMLREEANAAPVAIDEIWHLTKPITGQGGWVLAGIQQIQ</sequence>
<keyword evidence="2" id="KW-0812">Transmembrane</keyword>
<feature type="region of interest" description="Disordered" evidence="1">
    <location>
        <begin position="39"/>
        <end position="74"/>
    </location>
</feature>
<keyword evidence="3" id="KW-0732">Signal</keyword>
<gene>
    <name evidence="4" type="ORF">ICHIAU1_15470</name>
</gene>
<protein>
    <submittedName>
        <fullName evidence="4">Membrane protein</fullName>
    </submittedName>
</protein>
<dbReference type="PANTHER" id="PTHR41542">
    <property type="entry name" value="BLL5807 PROTEIN"/>
    <property type="match status" value="1"/>
</dbReference>
<keyword evidence="2" id="KW-0472">Membrane</keyword>
<evidence type="ECO:0000313" key="4">
    <source>
        <dbReference type="EMBL" id="BBU69264.1"/>
    </source>
</evidence>
<feature type="compositionally biased region" description="Low complexity" evidence="1">
    <location>
        <begin position="43"/>
        <end position="74"/>
    </location>
</feature>
<reference evidence="5" key="1">
    <citation type="submission" date="2020-01" db="EMBL/GenBank/DDBJ databases">
        <title>Phosphoaccumulans saitamaens gen. nov., sp. nov., a polyphosphate accumulating bacterium isolated from surface river water.</title>
        <authorList>
            <person name="Watanabe K."/>
            <person name="Suda W."/>
        </authorList>
    </citation>
    <scope>NUCLEOTIDE SEQUENCE [LARGE SCALE GENOMIC DNA]</scope>
    <source>
        <strain evidence="5">ICHIAU1</strain>
    </source>
</reference>
<dbReference type="AlphaFoldDB" id="A0A679I8R8"/>
<dbReference type="EMBL" id="AP022345">
    <property type="protein sequence ID" value="BBU69264.1"/>
    <property type="molecule type" value="Genomic_DNA"/>
</dbReference>
<feature type="transmembrane region" description="Helical" evidence="2">
    <location>
        <begin position="107"/>
        <end position="125"/>
    </location>
</feature>
<keyword evidence="5" id="KW-1185">Reference proteome</keyword>
<evidence type="ECO:0000313" key="5">
    <source>
        <dbReference type="Proteomes" id="UP000463961"/>
    </source>
</evidence>
<evidence type="ECO:0000256" key="3">
    <source>
        <dbReference type="SAM" id="SignalP"/>
    </source>
</evidence>